<feature type="transmembrane region" description="Helical" evidence="7">
    <location>
        <begin position="309"/>
        <end position="330"/>
    </location>
</feature>
<dbReference type="NCBIfam" id="TIGR00447">
    <property type="entry name" value="pth"/>
    <property type="match status" value="1"/>
</dbReference>
<protein>
    <recommendedName>
        <fullName evidence="10">Peptidyl-tRNA hydrolase</fullName>
    </recommendedName>
</protein>
<gene>
    <name evidence="8" type="ORF">QYE76_015593</name>
</gene>
<keyword evidence="4 7" id="KW-0472">Membrane</keyword>
<dbReference type="AlphaFoldDB" id="A0AAD8X6X2"/>
<dbReference type="SUPFAM" id="SSF53178">
    <property type="entry name" value="Peptidyl-tRNA hydrolase-like"/>
    <property type="match status" value="1"/>
</dbReference>
<keyword evidence="7" id="KW-1133">Transmembrane helix</keyword>
<dbReference type="GO" id="GO:0004045">
    <property type="term" value="F:peptidyl-tRNA hydrolase activity"/>
    <property type="evidence" value="ECO:0007669"/>
    <property type="project" value="InterPro"/>
</dbReference>
<evidence type="ECO:0000256" key="7">
    <source>
        <dbReference type="SAM" id="Phobius"/>
    </source>
</evidence>
<accession>A0AAD8X6X2</accession>
<keyword evidence="3" id="KW-0808">Transferase</keyword>
<dbReference type="Pfam" id="PF01195">
    <property type="entry name" value="Pept_tRNA_hydro"/>
    <property type="match status" value="1"/>
</dbReference>
<dbReference type="InterPro" id="IPR001328">
    <property type="entry name" value="Pept_tRNA_hydro"/>
</dbReference>
<dbReference type="HAMAP" id="MF_00083">
    <property type="entry name" value="Pept_tRNA_hydro_bact"/>
    <property type="match status" value="1"/>
</dbReference>
<keyword evidence="2" id="KW-0328">Glycosyltransferase</keyword>
<evidence type="ECO:0000256" key="3">
    <source>
        <dbReference type="ARBA" id="ARBA00022679"/>
    </source>
</evidence>
<evidence type="ECO:0000256" key="5">
    <source>
        <dbReference type="ARBA" id="ARBA00023180"/>
    </source>
</evidence>
<dbReference type="Proteomes" id="UP001231189">
    <property type="component" value="Unassembled WGS sequence"/>
</dbReference>
<keyword evidence="9" id="KW-1185">Reference proteome</keyword>
<dbReference type="GO" id="GO:0016757">
    <property type="term" value="F:glycosyltransferase activity"/>
    <property type="evidence" value="ECO:0007669"/>
    <property type="project" value="UniProtKB-KW"/>
</dbReference>
<proteinExistence type="inferred from homology"/>
<dbReference type="PANTHER" id="PTHR31042:SF128">
    <property type="entry name" value="EXPRESSED PROTEIN"/>
    <property type="match status" value="1"/>
</dbReference>
<evidence type="ECO:0000256" key="4">
    <source>
        <dbReference type="ARBA" id="ARBA00023136"/>
    </source>
</evidence>
<dbReference type="Gene3D" id="3.40.50.1470">
    <property type="entry name" value="Peptidyl-tRNA hydrolase"/>
    <property type="match status" value="1"/>
</dbReference>
<dbReference type="PROSITE" id="PS01196">
    <property type="entry name" value="PEPT_TRNA_HYDROL_2"/>
    <property type="match status" value="1"/>
</dbReference>
<evidence type="ECO:0000256" key="6">
    <source>
        <dbReference type="SAM" id="MobiDB-lite"/>
    </source>
</evidence>
<dbReference type="Pfam" id="PF02485">
    <property type="entry name" value="Branch"/>
    <property type="match status" value="1"/>
</dbReference>
<feature type="region of interest" description="Disordered" evidence="6">
    <location>
        <begin position="245"/>
        <end position="289"/>
    </location>
</feature>
<dbReference type="PANTHER" id="PTHR31042">
    <property type="entry name" value="CORE-2/I-BRANCHING BETA-1,6-N-ACETYLGLUCOSAMINYLTRANSFERASE FAMILY PROTEIN-RELATED"/>
    <property type="match status" value="1"/>
</dbReference>
<dbReference type="InterPro" id="IPR036416">
    <property type="entry name" value="Pept_tRNA_hydro_sf"/>
</dbReference>
<evidence type="ECO:0000313" key="8">
    <source>
        <dbReference type="EMBL" id="KAK1698896.1"/>
    </source>
</evidence>
<evidence type="ECO:0000313" key="9">
    <source>
        <dbReference type="Proteomes" id="UP001231189"/>
    </source>
</evidence>
<evidence type="ECO:0008006" key="10">
    <source>
        <dbReference type="Google" id="ProtNLM"/>
    </source>
</evidence>
<evidence type="ECO:0000256" key="1">
    <source>
        <dbReference type="ARBA" id="ARBA00004606"/>
    </source>
</evidence>
<dbReference type="FunFam" id="3.40.50.1470:FF:000001">
    <property type="entry name" value="Peptidyl-tRNA hydrolase"/>
    <property type="match status" value="1"/>
</dbReference>
<organism evidence="8 9">
    <name type="scientific">Lolium multiflorum</name>
    <name type="common">Italian ryegrass</name>
    <name type="synonym">Lolium perenne subsp. multiflorum</name>
    <dbReference type="NCBI Taxonomy" id="4521"/>
    <lineage>
        <taxon>Eukaryota</taxon>
        <taxon>Viridiplantae</taxon>
        <taxon>Streptophyta</taxon>
        <taxon>Embryophyta</taxon>
        <taxon>Tracheophyta</taxon>
        <taxon>Spermatophyta</taxon>
        <taxon>Magnoliopsida</taxon>
        <taxon>Liliopsida</taxon>
        <taxon>Poales</taxon>
        <taxon>Poaceae</taxon>
        <taxon>BOP clade</taxon>
        <taxon>Pooideae</taxon>
        <taxon>Poodae</taxon>
        <taxon>Poeae</taxon>
        <taxon>Poeae Chloroplast Group 2 (Poeae type)</taxon>
        <taxon>Loliodinae</taxon>
        <taxon>Loliinae</taxon>
        <taxon>Lolium</taxon>
    </lineage>
</organism>
<comment type="subcellular location">
    <subcellularLocation>
        <location evidence="1">Membrane</location>
        <topology evidence="1">Single-pass type II membrane protein</topology>
    </subcellularLocation>
</comment>
<dbReference type="GO" id="GO:0016020">
    <property type="term" value="C:membrane"/>
    <property type="evidence" value="ECO:0007669"/>
    <property type="project" value="UniProtKB-SubCell"/>
</dbReference>
<name>A0AAD8X6X2_LOLMU</name>
<sequence length="699" mass="76689">MRLLPGVPASASSRLRFPRIPFARSSSGSMAANGAAASASSSSSAKAGDGGAAQKPWLFVGLGNPGRMYRGTRHNVGFELIDAIAEAEGISISSKHFKAMVGKGLIGDVPVMLAKPQTFMNAIGESVGQLVSYFKIPLNQVVVIYDDLDLPFAKLRLLPKGGHGGHNGMRSVIHHFKESRDFPRLRIGIGRPTGMMEVIGFVLRSFTEEEQKELDSTFLRCLEAVRIMLLEGFNKSAIFVNTPCPQPPETLDRQKQSDIDSAETQAEVSSMKGGGAGAAVDSSKDGHATARASAPPRSFVLLKLVVRPVLLFAVLATCFLAAALVLFVLGGGGGAVSYYRLPTLAVPDVLHAAPCVENEVKEVERWWARPAARSAWHNMSDEELLWAASFEPRRPRPRRTSAPGKVAFMFLTRGPLPLAPLWERFFNGSGGKDLFSVYVHTTPGYRLDFPPSSPFHRRQVPSKATRWGEVSVVDAELRLLANALLDLANERFVLLSESCIPLHPLPAIHAYLTRSHHSFVQAFDDPSRLGRGRYRVGLAPVVSLPQWRKGAQWFEMDRRLAVFVVGDVRYYPRFRVACLPPCYVDEHYLPTVLTIVAPREIANRSVTWVDWSRGGSHPASFGVGDVGEEFLERLAGKKGEKDRCMYNGQPTNLCSLFARKFAPSALQPLLQLSTKILGIPNYFNILRVCHNQGSGKRKA</sequence>
<keyword evidence="7" id="KW-0812">Transmembrane</keyword>
<dbReference type="InterPro" id="IPR044174">
    <property type="entry name" value="BC10-like"/>
</dbReference>
<comment type="caution">
    <text evidence="8">The sequence shown here is derived from an EMBL/GenBank/DDBJ whole genome shotgun (WGS) entry which is preliminary data.</text>
</comment>
<dbReference type="InterPro" id="IPR003406">
    <property type="entry name" value="Glyco_trans_14"/>
</dbReference>
<keyword evidence="5" id="KW-0325">Glycoprotein</keyword>
<evidence type="ECO:0000256" key="2">
    <source>
        <dbReference type="ARBA" id="ARBA00022676"/>
    </source>
</evidence>
<dbReference type="PROSITE" id="PS01195">
    <property type="entry name" value="PEPT_TRNA_HYDROL_1"/>
    <property type="match status" value="1"/>
</dbReference>
<reference evidence="8" key="1">
    <citation type="submission" date="2023-07" db="EMBL/GenBank/DDBJ databases">
        <title>A chromosome-level genome assembly of Lolium multiflorum.</title>
        <authorList>
            <person name="Chen Y."/>
            <person name="Copetti D."/>
            <person name="Kolliker R."/>
            <person name="Studer B."/>
        </authorList>
    </citation>
    <scope>NUCLEOTIDE SEQUENCE</scope>
    <source>
        <strain evidence="8">02402/16</strain>
        <tissue evidence="8">Leaf</tissue>
    </source>
</reference>
<dbReference type="EMBL" id="JAUUTY010000001">
    <property type="protein sequence ID" value="KAK1698896.1"/>
    <property type="molecule type" value="Genomic_DNA"/>
</dbReference>
<dbReference type="InterPro" id="IPR018171">
    <property type="entry name" value="Pept_tRNA_hydro_CS"/>
</dbReference>